<protein>
    <recommendedName>
        <fullName evidence="3">DUF2125 domain-containing protein</fullName>
    </recommendedName>
</protein>
<evidence type="ECO:0000313" key="1">
    <source>
        <dbReference type="EMBL" id="CAI3938865.1"/>
    </source>
</evidence>
<gene>
    <name evidence="1" type="ORF">R83534S58_LOCUS1000</name>
</gene>
<sequence length="354" mass="41432">MKIFEYYMFNRRKHLFIQKKTTYKKLFFISIVFLVLLGNYLFAHTYLINNINYLLTSQQHFLKKQNLTFQYKLISTSSWRLWPQVTLAYPTIQRNIISESQTLWQAKQATLSYSLWHPFSLAIQLDGEQIFCPHDCVQLHGAPWNLYIPFLGGYHKETISLQSKEIFYTNISQSTWGIQSLQLKNIQTKLHWDSNQDQSNSLGYSQISIQQALVNFDSFPVQKLNNIQLQAALIKDNNAQNFASNLYKLLIQKINFSWNTLSIHSTGKLYFPHPQLLPTGEMSLHFSGIDQTIYQQLMSLNCCIQLKQELSQTLLPSQLNLTLFIREGVIYLGAIPLQTLWYDRFKALVKTYTK</sequence>
<comment type="caution">
    <text evidence="1">The sequence shown here is derived from an EMBL/GenBank/DDBJ whole genome shotgun (WGS) entry which is preliminary data.</text>
</comment>
<evidence type="ECO:0008006" key="3">
    <source>
        <dbReference type="Google" id="ProtNLM"/>
    </source>
</evidence>
<reference evidence="1" key="1">
    <citation type="submission" date="2022-10" db="EMBL/GenBank/DDBJ databases">
        <authorList>
            <person name="Botero Cardona J."/>
        </authorList>
    </citation>
    <scope>NUCLEOTIDE SEQUENCE</scope>
    <source>
        <strain evidence="1">R-83534</strain>
    </source>
</reference>
<evidence type="ECO:0000313" key="2">
    <source>
        <dbReference type="Proteomes" id="UP001154272"/>
    </source>
</evidence>
<accession>A0ABM9HNL3</accession>
<proteinExistence type="predicted"/>
<dbReference type="EMBL" id="CAMXCH010000002">
    <property type="protein sequence ID" value="CAI3938865.1"/>
    <property type="molecule type" value="Genomic_DNA"/>
</dbReference>
<organism evidence="1 2">
    <name type="scientific">Commensalibacter papalotli</name>
    <name type="common">ex Botero et al. 2024</name>
    <dbReference type="NCBI Taxonomy" id="2972766"/>
    <lineage>
        <taxon>Bacteria</taxon>
        <taxon>Pseudomonadati</taxon>
        <taxon>Pseudomonadota</taxon>
        <taxon>Alphaproteobacteria</taxon>
        <taxon>Acetobacterales</taxon>
        <taxon>Acetobacteraceae</taxon>
    </lineage>
</organism>
<dbReference type="RefSeq" id="WP_282023669.1">
    <property type="nucleotide sequence ID" value="NZ_CAMXCH010000002.1"/>
</dbReference>
<name>A0ABM9HNL3_9PROT</name>
<dbReference type="Proteomes" id="UP001154272">
    <property type="component" value="Unassembled WGS sequence"/>
</dbReference>
<keyword evidence="2" id="KW-1185">Reference proteome</keyword>